<dbReference type="Pfam" id="PF07681">
    <property type="entry name" value="DoxX"/>
    <property type="match status" value="1"/>
</dbReference>
<evidence type="ECO:0000313" key="8">
    <source>
        <dbReference type="EMBL" id="TQL81519.1"/>
    </source>
</evidence>
<gene>
    <name evidence="8" type="ORF">FB560_2991</name>
</gene>
<comment type="subcellular location">
    <subcellularLocation>
        <location evidence="1">Cell membrane</location>
        <topology evidence="1">Multi-pass membrane protein</topology>
    </subcellularLocation>
</comment>
<keyword evidence="4 7" id="KW-0812">Transmembrane</keyword>
<evidence type="ECO:0000256" key="3">
    <source>
        <dbReference type="ARBA" id="ARBA00022475"/>
    </source>
</evidence>
<comment type="caution">
    <text evidence="8">The sequence shown here is derived from an EMBL/GenBank/DDBJ whole genome shotgun (WGS) entry which is preliminary data.</text>
</comment>
<sequence>MSTGAAADGGVHDFGCRGGDPAASAVSGRVSGTGEGKVRSLAWNQGTTLLRAWRAGVLPRRKKLLMTNTNAPSSAASLGLLVLRVVVGAIFAAHGAQKIFEYTIPGTIGSFADMGVPLAEIAAPVVAFVELIGGILLILGLLTRPVGIVLAIDMAVALILVHLPAGLWVGDGGYEFVAVLGVAALALALTGAGRFSVDGAVLRGRAPAWLS</sequence>
<feature type="transmembrane region" description="Helical" evidence="7">
    <location>
        <begin position="71"/>
        <end position="93"/>
    </location>
</feature>
<feature type="transmembrane region" description="Helical" evidence="7">
    <location>
        <begin position="149"/>
        <end position="170"/>
    </location>
</feature>
<keyword evidence="3" id="KW-1003">Cell membrane</keyword>
<protein>
    <submittedName>
        <fullName evidence="8">Putative membrane protein YphA (DoxX/SURF4 family)</fullName>
    </submittedName>
</protein>
<name>A0A543B9J3_9MICO</name>
<feature type="transmembrane region" description="Helical" evidence="7">
    <location>
        <begin position="176"/>
        <end position="197"/>
    </location>
</feature>
<comment type="similarity">
    <text evidence="2">Belongs to the DoxX family.</text>
</comment>
<evidence type="ECO:0000256" key="5">
    <source>
        <dbReference type="ARBA" id="ARBA00022989"/>
    </source>
</evidence>
<dbReference type="PANTHER" id="PTHR33452:SF1">
    <property type="entry name" value="INNER MEMBRANE PROTEIN YPHA-RELATED"/>
    <property type="match status" value="1"/>
</dbReference>
<evidence type="ECO:0000256" key="6">
    <source>
        <dbReference type="ARBA" id="ARBA00023136"/>
    </source>
</evidence>
<accession>A0A543B9J3</accession>
<dbReference type="GO" id="GO:0005886">
    <property type="term" value="C:plasma membrane"/>
    <property type="evidence" value="ECO:0007669"/>
    <property type="project" value="UniProtKB-SubCell"/>
</dbReference>
<dbReference type="EMBL" id="VFOX01000002">
    <property type="protein sequence ID" value="TQL81519.1"/>
    <property type="molecule type" value="Genomic_DNA"/>
</dbReference>
<reference evidence="8 9" key="1">
    <citation type="submission" date="2019-06" db="EMBL/GenBank/DDBJ databases">
        <title>Sequencing the genomes of 1000 actinobacteria strains.</title>
        <authorList>
            <person name="Klenk H.-P."/>
        </authorList>
    </citation>
    <scope>NUCLEOTIDE SEQUENCE [LARGE SCALE GENOMIC DNA]</scope>
    <source>
        <strain evidence="8 9">DSM 20169</strain>
    </source>
</reference>
<evidence type="ECO:0000313" key="9">
    <source>
        <dbReference type="Proteomes" id="UP000317209"/>
    </source>
</evidence>
<dbReference type="PANTHER" id="PTHR33452">
    <property type="entry name" value="OXIDOREDUCTASE CATD-RELATED"/>
    <property type="match status" value="1"/>
</dbReference>
<evidence type="ECO:0000256" key="4">
    <source>
        <dbReference type="ARBA" id="ARBA00022692"/>
    </source>
</evidence>
<evidence type="ECO:0000256" key="7">
    <source>
        <dbReference type="SAM" id="Phobius"/>
    </source>
</evidence>
<dbReference type="AlphaFoldDB" id="A0A543B9J3"/>
<keyword evidence="6 7" id="KW-0472">Membrane</keyword>
<dbReference type="InterPro" id="IPR051907">
    <property type="entry name" value="DoxX-like_oxidoreductase"/>
</dbReference>
<feature type="transmembrane region" description="Helical" evidence="7">
    <location>
        <begin position="121"/>
        <end position="142"/>
    </location>
</feature>
<keyword evidence="9" id="KW-1185">Reference proteome</keyword>
<dbReference type="Proteomes" id="UP000317209">
    <property type="component" value="Unassembled WGS sequence"/>
</dbReference>
<evidence type="ECO:0000256" key="2">
    <source>
        <dbReference type="ARBA" id="ARBA00006679"/>
    </source>
</evidence>
<evidence type="ECO:0000256" key="1">
    <source>
        <dbReference type="ARBA" id="ARBA00004651"/>
    </source>
</evidence>
<dbReference type="InterPro" id="IPR032808">
    <property type="entry name" value="DoxX"/>
</dbReference>
<organism evidence="8 9">
    <name type="scientific">Microbacterium saperdae</name>
    <dbReference type="NCBI Taxonomy" id="69368"/>
    <lineage>
        <taxon>Bacteria</taxon>
        <taxon>Bacillati</taxon>
        <taxon>Actinomycetota</taxon>
        <taxon>Actinomycetes</taxon>
        <taxon>Micrococcales</taxon>
        <taxon>Microbacteriaceae</taxon>
        <taxon>Microbacterium</taxon>
    </lineage>
</organism>
<proteinExistence type="inferred from homology"/>
<keyword evidence="5 7" id="KW-1133">Transmembrane helix</keyword>